<organism evidence="1 2">
    <name type="scientific">Paenibacillus plantiphilus</name>
    <dbReference type="NCBI Taxonomy" id="2905650"/>
    <lineage>
        <taxon>Bacteria</taxon>
        <taxon>Bacillati</taxon>
        <taxon>Bacillota</taxon>
        <taxon>Bacilli</taxon>
        <taxon>Bacillales</taxon>
        <taxon>Paenibacillaceae</taxon>
        <taxon>Paenibacillus</taxon>
    </lineage>
</organism>
<dbReference type="CDD" id="cd07820">
    <property type="entry name" value="SRPBCC_3"/>
    <property type="match status" value="1"/>
</dbReference>
<evidence type="ECO:0000313" key="2">
    <source>
        <dbReference type="Proteomes" id="UP000838686"/>
    </source>
</evidence>
<gene>
    <name evidence="1" type="ORF">PAECIP111893_03895</name>
</gene>
<keyword evidence="2" id="KW-1185">Reference proteome</keyword>
<dbReference type="InterPro" id="IPR023393">
    <property type="entry name" value="START-like_dom_sf"/>
</dbReference>
<dbReference type="Gene3D" id="3.30.530.20">
    <property type="match status" value="1"/>
</dbReference>
<name>A0ABN8GS46_9BACL</name>
<dbReference type="SUPFAM" id="SSF55961">
    <property type="entry name" value="Bet v1-like"/>
    <property type="match status" value="1"/>
</dbReference>
<reference evidence="1" key="1">
    <citation type="submission" date="2022-01" db="EMBL/GenBank/DDBJ databases">
        <authorList>
            <person name="Criscuolo A."/>
        </authorList>
    </citation>
    <scope>NUCLEOTIDE SEQUENCE</scope>
    <source>
        <strain evidence="1">CIP111893</strain>
    </source>
</reference>
<sequence>MIVIRTEIEMDAPIELCFDYARDIDIHTRTVWKHTKERAIEGRTSGMIEAGELVTFEATHFLIRQRLTSKVTAYERPIYFVDEMVSGAFKSLKHSRTFTASSTGTVMRDELALEAPFGIVGHVAERLILKYYMTRFLNDRNRKLKLMVEESYQALGSCAR</sequence>
<accession>A0ABN8GS46</accession>
<evidence type="ECO:0000313" key="1">
    <source>
        <dbReference type="EMBL" id="CAH1215219.1"/>
    </source>
</evidence>
<dbReference type="RefSeq" id="WP_236344250.1">
    <property type="nucleotide sequence ID" value="NZ_CAKMMF010000024.1"/>
</dbReference>
<proteinExistence type="predicted"/>
<evidence type="ECO:0008006" key="3">
    <source>
        <dbReference type="Google" id="ProtNLM"/>
    </source>
</evidence>
<dbReference type="EMBL" id="CAKMMF010000024">
    <property type="protein sequence ID" value="CAH1215219.1"/>
    <property type="molecule type" value="Genomic_DNA"/>
</dbReference>
<comment type="caution">
    <text evidence="1">The sequence shown here is derived from an EMBL/GenBank/DDBJ whole genome shotgun (WGS) entry which is preliminary data.</text>
</comment>
<protein>
    <recommendedName>
        <fullName evidence="3">Cell division protein</fullName>
    </recommendedName>
</protein>
<dbReference type="Proteomes" id="UP000838686">
    <property type="component" value="Unassembled WGS sequence"/>
</dbReference>